<feature type="region of interest" description="Disordered" evidence="1">
    <location>
        <begin position="916"/>
        <end position="937"/>
    </location>
</feature>
<sequence length="937" mass="106866">MRRKVVRDAAQALSVRTTIEKSKKKLPPLKVSKAVLSGTSIDATRLPSTRPVRPRRVLWKLEPRSKCSAGQDDLIPMSKAERNESNTVIFRRRGLIFWRDWDGMPWHTTSLPFHRLSNLSNFTSRAMEELTKHEKLLAIGPPTRFINHFWVLHHRAMLRARRCEEYLTLHLTDTAIIIFLLRTAPKSITQRMQSSLHALELNSFGLDTLTTSWAPLRKIIGHQHNPLYFTAAVFREQLFNEFTAKKIKDKVNAKAYRMEIKSSFGSRPFGKLSGNELKRTRMDNLFRPKNETEKFEAFFAALPLRWTIEPLISNVRVSFIRLNILSNRVSQLMDNASSRCLKRISRRVWDFRQRPSMISSGIKSTTTELLYLADEFAALRYYRYQTFPNSYTQEEIAVGRSLWQLLHSKHRFGRSIPLPVRTSSTPVAVFKSPQASGSQMALKRTVLCSPTSRTFPNDGLPSSKASAPTRGAHDSERDAAINQEKITSLSKNVLGLISWNQWDAQMWKTDKTDHNRFQPLVTMEGIKRQALDDLEARLVGFQPREVDSFLLAHHRAEWMVYARLLPVTNLMTDTLLIDVLIRTAPKNISTRLAPASRVLTTLSYHLRIDLYALHGIQLALAELPHNPLSFETRAVKHALSEDLKDAESGKINSVSERPRLKAWLSPEVQSVHLDDLEVRGQLHRIKYRLSFPEPLLEGIAALIRCYATILQLTSRRVPLFLRRLTFERGQALSRTIEDGHNCIAMTRELGQNLTALRYFRAHRFPDSVSSVELEQSHALAAILDRDTIRETERQKQKRKADAVRRRRANNLASGVDSKETSHATRETSPRAHTLSTGNTTKCTNTIGGSIMPPRTSSQENENQSSGILLPRTASPSDTDFRTSDLPASEQTQKKWRMVSTFAKFQSFNGKFKTLSPHLKAGGKSPKNPLKIRKTFAN</sequence>
<feature type="region of interest" description="Disordered" evidence="1">
    <location>
        <begin position="452"/>
        <end position="478"/>
    </location>
</feature>
<keyword evidence="3" id="KW-1185">Reference proteome</keyword>
<protein>
    <submittedName>
        <fullName evidence="2">Uncharacterized protein</fullName>
    </submittedName>
</protein>
<feature type="region of interest" description="Disordered" evidence="1">
    <location>
        <begin position="789"/>
        <end position="892"/>
    </location>
</feature>
<evidence type="ECO:0000313" key="3">
    <source>
        <dbReference type="Proteomes" id="UP000813461"/>
    </source>
</evidence>
<dbReference type="Proteomes" id="UP000813461">
    <property type="component" value="Unassembled WGS sequence"/>
</dbReference>
<evidence type="ECO:0000256" key="1">
    <source>
        <dbReference type="SAM" id="MobiDB-lite"/>
    </source>
</evidence>
<feature type="compositionally biased region" description="Basic and acidic residues" evidence="1">
    <location>
        <begin position="789"/>
        <end position="803"/>
    </location>
</feature>
<dbReference type="EMBL" id="JAGMVJ010000016">
    <property type="protein sequence ID" value="KAH7079700.1"/>
    <property type="molecule type" value="Genomic_DNA"/>
</dbReference>
<proteinExistence type="predicted"/>
<dbReference type="OrthoDB" id="10537440at2759"/>
<feature type="compositionally biased region" description="Polar residues" evidence="1">
    <location>
        <begin position="854"/>
        <end position="866"/>
    </location>
</feature>
<accession>A0A8K0R130</accession>
<feature type="compositionally biased region" description="Basic and acidic residues" evidence="1">
    <location>
        <begin position="816"/>
        <end position="829"/>
    </location>
</feature>
<reference evidence="2" key="1">
    <citation type="journal article" date="2021" name="Nat. Commun.">
        <title>Genetic determinants of endophytism in the Arabidopsis root mycobiome.</title>
        <authorList>
            <person name="Mesny F."/>
            <person name="Miyauchi S."/>
            <person name="Thiergart T."/>
            <person name="Pickel B."/>
            <person name="Atanasova L."/>
            <person name="Karlsson M."/>
            <person name="Huettel B."/>
            <person name="Barry K.W."/>
            <person name="Haridas S."/>
            <person name="Chen C."/>
            <person name="Bauer D."/>
            <person name="Andreopoulos W."/>
            <person name="Pangilinan J."/>
            <person name="LaButti K."/>
            <person name="Riley R."/>
            <person name="Lipzen A."/>
            <person name="Clum A."/>
            <person name="Drula E."/>
            <person name="Henrissat B."/>
            <person name="Kohler A."/>
            <person name="Grigoriev I.V."/>
            <person name="Martin F.M."/>
            <person name="Hacquard S."/>
        </authorList>
    </citation>
    <scope>NUCLEOTIDE SEQUENCE</scope>
    <source>
        <strain evidence="2">MPI-SDFR-AT-0120</strain>
    </source>
</reference>
<feature type="compositionally biased region" description="Polar residues" evidence="1">
    <location>
        <begin position="833"/>
        <end position="847"/>
    </location>
</feature>
<name>A0A8K0R130_9PLEO</name>
<evidence type="ECO:0000313" key="2">
    <source>
        <dbReference type="EMBL" id="KAH7079700.1"/>
    </source>
</evidence>
<comment type="caution">
    <text evidence="2">The sequence shown here is derived from an EMBL/GenBank/DDBJ whole genome shotgun (WGS) entry which is preliminary data.</text>
</comment>
<gene>
    <name evidence="2" type="ORF">FB567DRAFT_127329</name>
</gene>
<dbReference type="AlphaFoldDB" id="A0A8K0R130"/>
<organism evidence="2 3">
    <name type="scientific">Paraphoma chrysanthemicola</name>
    <dbReference type="NCBI Taxonomy" id="798071"/>
    <lineage>
        <taxon>Eukaryota</taxon>
        <taxon>Fungi</taxon>
        <taxon>Dikarya</taxon>
        <taxon>Ascomycota</taxon>
        <taxon>Pezizomycotina</taxon>
        <taxon>Dothideomycetes</taxon>
        <taxon>Pleosporomycetidae</taxon>
        <taxon>Pleosporales</taxon>
        <taxon>Pleosporineae</taxon>
        <taxon>Phaeosphaeriaceae</taxon>
        <taxon>Paraphoma</taxon>
    </lineage>
</organism>